<dbReference type="SUPFAM" id="SSF81383">
    <property type="entry name" value="F-box domain"/>
    <property type="match status" value="1"/>
</dbReference>
<dbReference type="InterPro" id="IPR036047">
    <property type="entry name" value="F-box-like_dom_sf"/>
</dbReference>
<keyword evidence="2" id="KW-1185">Reference proteome</keyword>
<dbReference type="OrthoDB" id="1310759at2759"/>
<dbReference type="SUPFAM" id="SSF52047">
    <property type="entry name" value="RNI-like"/>
    <property type="match status" value="1"/>
</dbReference>
<dbReference type="AlphaFoldDB" id="A0A9P1EL72"/>
<accession>A0A9P1EL72</accession>
<dbReference type="Proteomes" id="UP001152484">
    <property type="component" value="Unassembled WGS sequence"/>
</dbReference>
<dbReference type="EMBL" id="CAMAPE010000060">
    <property type="protein sequence ID" value="CAH9113392.1"/>
    <property type="molecule type" value="Genomic_DNA"/>
</dbReference>
<proteinExistence type="predicted"/>
<gene>
    <name evidence="1" type="ORF">CEURO_LOCUS20011</name>
</gene>
<reference evidence="1" key="1">
    <citation type="submission" date="2022-07" db="EMBL/GenBank/DDBJ databases">
        <authorList>
            <person name="Macas J."/>
            <person name="Novak P."/>
            <person name="Neumann P."/>
        </authorList>
    </citation>
    <scope>NUCLEOTIDE SEQUENCE</scope>
</reference>
<dbReference type="PANTHER" id="PTHR31639">
    <property type="entry name" value="F-BOX PROTEIN-LIKE"/>
    <property type="match status" value="1"/>
</dbReference>
<dbReference type="InterPro" id="IPR032675">
    <property type="entry name" value="LRR_dom_sf"/>
</dbReference>
<organism evidence="1 2">
    <name type="scientific">Cuscuta europaea</name>
    <name type="common">European dodder</name>
    <dbReference type="NCBI Taxonomy" id="41803"/>
    <lineage>
        <taxon>Eukaryota</taxon>
        <taxon>Viridiplantae</taxon>
        <taxon>Streptophyta</taxon>
        <taxon>Embryophyta</taxon>
        <taxon>Tracheophyta</taxon>
        <taxon>Spermatophyta</taxon>
        <taxon>Magnoliopsida</taxon>
        <taxon>eudicotyledons</taxon>
        <taxon>Gunneridae</taxon>
        <taxon>Pentapetalae</taxon>
        <taxon>asterids</taxon>
        <taxon>lamiids</taxon>
        <taxon>Solanales</taxon>
        <taxon>Convolvulaceae</taxon>
        <taxon>Cuscuteae</taxon>
        <taxon>Cuscuta</taxon>
        <taxon>Cuscuta subgen. Cuscuta</taxon>
    </lineage>
</organism>
<protein>
    <recommendedName>
        <fullName evidence="3">F-box domain-containing protein</fullName>
    </recommendedName>
</protein>
<sequence length="465" mass="53890">MMSLTGPLKSEPVLRTEFSCWLPIRITASKYVRRSAITLKLSAMEVKDRISGLPLDILAHILGLLRIEEAAKSAILCTSLRDAWLSLSHLNFDSHFFKYIQDHYIAESSQSPMSVIDTIIIKHNGPIRKFVFDCNLIRLPLPYCRWELLRHWGNDNDDCNFIRPRKDKSRWLDFDEWLHCLTQSGVEEMHLSFGQHTAYILPDCIYSCPSLKTLHLSGVCFEQVSTACIFLNVTTLLLENIQFDHRKCSAAELPMLRNLTCESISGFNFTAPKLRSLRFRACEYYIVGRNSCLILPVTLDLRTIHSVHLETIDLERFVSELTWAGQEQTTLNVEHLQLRLYDKYSDNISTCFHLLRMCPLLIKLDIHLTFGAGVASAEELLELPEHTLAQTFDTIRDLSIVCWFQGSDPEMLFFKWLLCRFPALEKVLFYPNYMYSGHNPCEDMETLLCFLRFDREVEISYSVLY</sequence>
<dbReference type="Gene3D" id="3.80.10.10">
    <property type="entry name" value="Ribonuclease Inhibitor"/>
    <property type="match status" value="1"/>
</dbReference>
<evidence type="ECO:0000313" key="1">
    <source>
        <dbReference type="EMBL" id="CAH9113392.1"/>
    </source>
</evidence>
<name>A0A9P1EL72_CUSEU</name>
<evidence type="ECO:0000313" key="2">
    <source>
        <dbReference type="Proteomes" id="UP001152484"/>
    </source>
</evidence>
<dbReference type="PANTHER" id="PTHR31639:SF333">
    <property type="entry name" value="F-BOX DOMAIN, FBD DOMAIN, LEUCINE-RICH REPEAT DOMAIN, L DOMAIN-LIKE PROTEIN-RELATED"/>
    <property type="match status" value="1"/>
</dbReference>
<comment type="caution">
    <text evidence="1">The sequence shown here is derived from an EMBL/GenBank/DDBJ whole genome shotgun (WGS) entry which is preliminary data.</text>
</comment>
<evidence type="ECO:0008006" key="3">
    <source>
        <dbReference type="Google" id="ProtNLM"/>
    </source>
</evidence>